<feature type="compositionally biased region" description="Basic and acidic residues" evidence="1">
    <location>
        <begin position="274"/>
        <end position="283"/>
    </location>
</feature>
<dbReference type="HOGENOM" id="CLU_041458_0_1_1"/>
<keyword evidence="3" id="KW-1185">Reference proteome</keyword>
<gene>
    <name evidence="2" type="ORF">PVAR5_6871</name>
</gene>
<feature type="compositionally biased region" description="Basic and acidic residues" evidence="1">
    <location>
        <begin position="254"/>
        <end position="266"/>
    </location>
</feature>
<feature type="compositionally biased region" description="Basic and acidic residues" evidence="1">
    <location>
        <begin position="95"/>
        <end position="106"/>
    </location>
</feature>
<feature type="region of interest" description="Disordered" evidence="1">
    <location>
        <begin position="254"/>
        <end position="309"/>
    </location>
</feature>
<evidence type="ECO:0000313" key="3">
    <source>
        <dbReference type="Proteomes" id="UP000018001"/>
    </source>
</evidence>
<comment type="caution">
    <text evidence="2">The sequence shown here is derived from an EMBL/GenBank/DDBJ whole genome shotgun (WGS) entry which is preliminary data.</text>
</comment>
<feature type="compositionally biased region" description="Basic residues" evidence="1">
    <location>
        <begin position="47"/>
        <end position="58"/>
    </location>
</feature>
<dbReference type="AlphaFoldDB" id="V5I454"/>
<organism evidence="2 3">
    <name type="scientific">Byssochlamys spectabilis (strain No. 5 / NBRC 109023)</name>
    <name type="common">Paecilomyces variotii</name>
    <dbReference type="NCBI Taxonomy" id="1356009"/>
    <lineage>
        <taxon>Eukaryota</taxon>
        <taxon>Fungi</taxon>
        <taxon>Dikarya</taxon>
        <taxon>Ascomycota</taxon>
        <taxon>Pezizomycotina</taxon>
        <taxon>Eurotiomycetes</taxon>
        <taxon>Eurotiomycetidae</taxon>
        <taxon>Eurotiales</taxon>
        <taxon>Thermoascaceae</taxon>
        <taxon>Paecilomyces</taxon>
    </lineage>
</organism>
<evidence type="ECO:0000313" key="2">
    <source>
        <dbReference type="EMBL" id="GAD98180.1"/>
    </source>
</evidence>
<dbReference type="EMBL" id="BAUL01000231">
    <property type="protein sequence ID" value="GAD98180.1"/>
    <property type="molecule type" value="Genomic_DNA"/>
</dbReference>
<name>V5I454_BYSSN</name>
<sequence>MAARSMDALQSFAYLSENLPSWITRVSDLATYTAAKHAEFSAEYKKLTHVKPRRRKNSSLHSLRPDDMNPTEKKGTSQKEQAPEDAPASNPRKRRTDDESSVRSGEDAPQIIRSRHMVVVHYDGHAQKEMEHVVRDIGSARNNIRRGKMSQMVKPGGFSMSMFSKMSDPSTTTFGQINAAQTASELAAAVGPMRNTKKESPFDFADKQLELAQSLCESGAHQFLRCGDCSAELQGVQEKFRILLEMATSEVERLKEEKRLQEQNKTEEEEEEDSHSKPAKDKPTGVTAPAAENGKPPAPGSMAIEVDDNASDESISIDLAAFRSASRFRI</sequence>
<dbReference type="OrthoDB" id="3886346at2759"/>
<proteinExistence type="predicted"/>
<dbReference type="InParanoid" id="V5I454"/>
<feature type="compositionally biased region" description="Basic and acidic residues" evidence="1">
    <location>
        <begin position="63"/>
        <end position="77"/>
    </location>
</feature>
<reference evidence="3" key="1">
    <citation type="journal article" date="2014" name="Genome Announc.">
        <title>Draft genome sequence of the formaldehyde-resistant fungus Byssochlamys spectabilis No. 5 (anamorph Paecilomyces variotii No. 5) (NBRC109023).</title>
        <authorList>
            <person name="Oka T."/>
            <person name="Ekino K."/>
            <person name="Fukuda K."/>
            <person name="Nomura Y."/>
        </authorList>
    </citation>
    <scope>NUCLEOTIDE SEQUENCE [LARGE SCALE GENOMIC DNA]</scope>
    <source>
        <strain evidence="3">No. 5 / NBRC 109023</strain>
    </source>
</reference>
<protein>
    <submittedName>
        <fullName evidence="2">Uncharacterized protein</fullName>
    </submittedName>
</protein>
<accession>V5I454</accession>
<dbReference type="Proteomes" id="UP000018001">
    <property type="component" value="Unassembled WGS sequence"/>
</dbReference>
<dbReference type="eggNOG" id="ENOG502S4MP">
    <property type="taxonomic scope" value="Eukaryota"/>
</dbReference>
<evidence type="ECO:0000256" key="1">
    <source>
        <dbReference type="SAM" id="MobiDB-lite"/>
    </source>
</evidence>
<feature type="region of interest" description="Disordered" evidence="1">
    <location>
        <begin position="45"/>
        <end position="115"/>
    </location>
</feature>